<feature type="region of interest" description="Disordered" evidence="1">
    <location>
        <begin position="1"/>
        <end position="26"/>
    </location>
</feature>
<gene>
    <name evidence="2" type="ORF">JV551A3_V1_1870077</name>
</gene>
<name>A0AAQ1PAG2_9PSED</name>
<feature type="compositionally biased region" description="Basic and acidic residues" evidence="1">
    <location>
        <begin position="58"/>
        <end position="77"/>
    </location>
</feature>
<evidence type="ECO:0000256" key="1">
    <source>
        <dbReference type="SAM" id="MobiDB-lite"/>
    </source>
</evidence>
<proteinExistence type="predicted"/>
<dbReference type="AlphaFoldDB" id="A0AAQ1PAG2"/>
<evidence type="ECO:0000313" key="3">
    <source>
        <dbReference type="Proteomes" id="UP000294335"/>
    </source>
</evidence>
<reference evidence="2 3" key="1">
    <citation type="submission" date="2018-02" db="EMBL/GenBank/DDBJ databases">
        <authorList>
            <person name="Dubost A."/>
        </authorList>
    </citation>
    <scope>NUCLEOTIDE SEQUENCE [LARGE SCALE GENOMIC DNA]</scope>
    <source>
        <strain evidence="3">JV551A3</strain>
    </source>
</reference>
<protein>
    <submittedName>
        <fullName evidence="2">Uncharacterized protein</fullName>
    </submittedName>
</protein>
<evidence type="ECO:0000313" key="2">
    <source>
        <dbReference type="EMBL" id="SPO62876.1"/>
    </source>
</evidence>
<keyword evidence="3" id="KW-1185">Reference proteome</keyword>
<dbReference type="Proteomes" id="UP000294335">
    <property type="component" value="Unassembled WGS sequence"/>
</dbReference>
<accession>A0AAQ1PAG2</accession>
<organism evidence="2 3">
    <name type="scientific">Pseudomonas inefficax</name>
    <dbReference type="NCBI Taxonomy" id="2078786"/>
    <lineage>
        <taxon>Bacteria</taxon>
        <taxon>Pseudomonadati</taxon>
        <taxon>Pseudomonadota</taxon>
        <taxon>Gammaproteobacteria</taxon>
        <taxon>Pseudomonadales</taxon>
        <taxon>Pseudomonadaceae</taxon>
        <taxon>Pseudomonas</taxon>
    </lineage>
</organism>
<comment type="caution">
    <text evidence="2">The sequence shown here is derived from an EMBL/GenBank/DDBJ whole genome shotgun (WGS) entry which is preliminary data.</text>
</comment>
<sequence length="300" mass="32665">MVSRYLPVRGVEEQGHPRVHPQQPRPAPAHVVGGLFVGAGAVFHLDGHRRVRAQQPRPVEDGRTDRCHRPVGHHADQLQDRRVRQPGDCPWLVAGAPAALLRHQGAGALGGQAGDSQPRRVPLVQPPRQLCQPGQVRCGVLPQRADLFLGAGEEGHPVAYPQYLEAGRVSVPRGFRSAERVAGPLPDGAVQPGDHLPGEVSTKAGSASCRPFCLPGVAFSRVNPLPQVWRRLRELCTTLWERVYPRRGPHRQQTLTSIFCFAAFAARQLPLSPPKAEGLCRFSGITLTAPRPAAPYFLAF</sequence>
<dbReference type="EMBL" id="OPYN01000187">
    <property type="protein sequence ID" value="SPO62876.1"/>
    <property type="molecule type" value="Genomic_DNA"/>
</dbReference>
<feature type="region of interest" description="Disordered" evidence="1">
    <location>
        <begin position="53"/>
        <end position="77"/>
    </location>
</feature>